<dbReference type="Pfam" id="PF05247">
    <property type="entry name" value="FlhD"/>
    <property type="match status" value="1"/>
</dbReference>
<dbReference type="Proteomes" id="UP000077037">
    <property type="component" value="Unassembled WGS sequence"/>
</dbReference>
<dbReference type="GO" id="GO:0045893">
    <property type="term" value="P:positive regulation of DNA-templated transcription"/>
    <property type="evidence" value="ECO:0007669"/>
    <property type="project" value="InterPro"/>
</dbReference>
<keyword evidence="1" id="KW-0963">Cytoplasm</keyword>
<keyword evidence="3" id="KW-0805">Transcription regulation</keyword>
<name>A0A157QZ48_9BORD</name>
<dbReference type="RefSeq" id="WP_235816934.1">
    <property type="nucleotide sequence ID" value="NZ_FKBS01000025.1"/>
</dbReference>
<keyword evidence="5" id="KW-1015">Disulfide bond</keyword>
<keyword evidence="2" id="KW-1005">Bacterial flagellum biogenesis</keyword>
<dbReference type="InterPro" id="IPR036194">
    <property type="entry name" value="FlhD_sf"/>
</dbReference>
<evidence type="ECO:0000256" key="2">
    <source>
        <dbReference type="ARBA" id="ARBA00022795"/>
    </source>
</evidence>
<keyword evidence="4" id="KW-0238">DNA-binding</keyword>
<evidence type="ECO:0000256" key="6">
    <source>
        <dbReference type="ARBA" id="ARBA00023159"/>
    </source>
</evidence>
<evidence type="ECO:0000256" key="3">
    <source>
        <dbReference type="ARBA" id="ARBA00023015"/>
    </source>
</evidence>
<dbReference type="AlphaFoldDB" id="A0A157QZ48"/>
<evidence type="ECO:0000256" key="1">
    <source>
        <dbReference type="ARBA" id="ARBA00022490"/>
    </source>
</evidence>
<proteinExistence type="predicted"/>
<evidence type="ECO:0000313" key="9">
    <source>
        <dbReference type="EMBL" id="SAI51111.1"/>
    </source>
</evidence>
<evidence type="ECO:0000256" key="4">
    <source>
        <dbReference type="ARBA" id="ARBA00023125"/>
    </source>
</evidence>
<dbReference type="GO" id="GO:0003677">
    <property type="term" value="F:DNA binding"/>
    <property type="evidence" value="ECO:0007669"/>
    <property type="project" value="UniProtKB-KW"/>
</dbReference>
<dbReference type="Gene3D" id="1.10.4000.10">
    <property type="entry name" value="Flagellar transcriptional activator FlhD"/>
    <property type="match status" value="1"/>
</dbReference>
<dbReference type="GO" id="GO:0044780">
    <property type="term" value="P:bacterial-type flagellum assembly"/>
    <property type="evidence" value="ECO:0007669"/>
    <property type="project" value="InterPro"/>
</dbReference>
<keyword evidence="6" id="KW-0010">Activator</keyword>
<gene>
    <name evidence="9" type="primary">flhD_2</name>
    <name evidence="9" type="ORF">SAMEA1982600_04252</name>
</gene>
<dbReference type="InterPro" id="IPR023559">
    <property type="entry name" value="Flagellar_FlhD"/>
</dbReference>
<comment type="function">
    <text evidence="8">Functions in complex with FlhC as a master transcriptional regulator that regulates transcription of several flagellar and non-flagellar operons by binding to their promoter region. Activates expression of class 2 flagellar genes, including fliA, which is a flagellum-specific sigma factor that turns on the class 3 genes. Also regulates genes whose products function in a variety of physiological pathways.</text>
</comment>
<evidence type="ECO:0000256" key="7">
    <source>
        <dbReference type="ARBA" id="ARBA00023163"/>
    </source>
</evidence>
<organism evidence="9 10">
    <name type="scientific">Bordetella ansorpii</name>
    <dbReference type="NCBI Taxonomy" id="288768"/>
    <lineage>
        <taxon>Bacteria</taxon>
        <taxon>Pseudomonadati</taxon>
        <taxon>Pseudomonadota</taxon>
        <taxon>Betaproteobacteria</taxon>
        <taxon>Burkholderiales</taxon>
        <taxon>Alcaligenaceae</taxon>
        <taxon>Bordetella</taxon>
    </lineage>
</organism>
<dbReference type="SUPFAM" id="SSF63592">
    <property type="entry name" value="Flagellar transcriptional activator FlhD"/>
    <property type="match status" value="1"/>
</dbReference>
<sequence>MHQDTWAREIRDFNRAYIEIAQHMLRSDQEQAMHQLGITETLAARIASLTADQKNELASCGRLICELNLAEFPRSA</sequence>
<accession>A0A157QZ48</accession>
<evidence type="ECO:0000256" key="8">
    <source>
        <dbReference type="ARBA" id="ARBA00025431"/>
    </source>
</evidence>
<dbReference type="EMBL" id="FKBS01000025">
    <property type="protein sequence ID" value="SAI51111.1"/>
    <property type="molecule type" value="Genomic_DNA"/>
</dbReference>
<keyword evidence="7" id="KW-0804">Transcription</keyword>
<reference evidence="9 10" key="1">
    <citation type="submission" date="2016-03" db="EMBL/GenBank/DDBJ databases">
        <authorList>
            <consortium name="Pathogen Informatics"/>
        </authorList>
    </citation>
    <scope>NUCLEOTIDE SEQUENCE [LARGE SCALE GENOMIC DNA]</scope>
    <source>
        <strain evidence="9 10">NCTC13364</strain>
    </source>
</reference>
<protein>
    <submittedName>
        <fullName evidence="9">Transcriptional activator FlhD</fullName>
    </submittedName>
</protein>
<evidence type="ECO:0000256" key="5">
    <source>
        <dbReference type="ARBA" id="ARBA00023157"/>
    </source>
</evidence>
<evidence type="ECO:0000313" key="10">
    <source>
        <dbReference type="Proteomes" id="UP000077037"/>
    </source>
</evidence>